<feature type="transmembrane region" description="Helical" evidence="8">
    <location>
        <begin position="64"/>
        <end position="83"/>
    </location>
</feature>
<feature type="transmembrane region" description="Helical" evidence="8">
    <location>
        <begin position="30"/>
        <end position="58"/>
    </location>
</feature>
<keyword evidence="4 8" id="KW-0812">Transmembrane</keyword>
<dbReference type="InterPro" id="IPR011701">
    <property type="entry name" value="MFS"/>
</dbReference>
<organism evidence="10 11">
    <name type="scientific">Bifidobacterium asteroides</name>
    <dbReference type="NCBI Taxonomy" id="1684"/>
    <lineage>
        <taxon>Bacteria</taxon>
        <taxon>Bacillati</taxon>
        <taxon>Actinomycetota</taxon>
        <taxon>Actinomycetes</taxon>
        <taxon>Bifidobacteriales</taxon>
        <taxon>Bifidobacteriaceae</taxon>
        <taxon>Bifidobacterium</taxon>
    </lineage>
</organism>
<feature type="transmembrane region" description="Helical" evidence="8">
    <location>
        <begin position="225"/>
        <end position="249"/>
    </location>
</feature>
<evidence type="ECO:0000256" key="2">
    <source>
        <dbReference type="ARBA" id="ARBA00022448"/>
    </source>
</evidence>
<dbReference type="Gene3D" id="1.20.1250.20">
    <property type="entry name" value="MFS general substrate transporter like domains"/>
    <property type="match status" value="1"/>
</dbReference>
<evidence type="ECO:0000313" key="10">
    <source>
        <dbReference type="EMBL" id="KJY51567.1"/>
    </source>
</evidence>
<feature type="transmembrane region" description="Helical" evidence="8">
    <location>
        <begin position="95"/>
        <end position="114"/>
    </location>
</feature>
<comment type="caution">
    <text evidence="10">The sequence shown here is derived from an EMBL/GenBank/DDBJ whole genome shotgun (WGS) entry which is preliminary data.</text>
</comment>
<feature type="transmembrane region" description="Helical" evidence="8">
    <location>
        <begin position="303"/>
        <end position="336"/>
    </location>
</feature>
<feature type="domain" description="Major facilitator superfamily (MFS) profile" evidence="9">
    <location>
        <begin position="29"/>
        <end position="557"/>
    </location>
</feature>
<dbReference type="SUPFAM" id="SSF103473">
    <property type="entry name" value="MFS general substrate transporter"/>
    <property type="match status" value="1"/>
</dbReference>
<accession>A0A0F4KY89</accession>
<dbReference type="PATRIC" id="fig|1684.4.peg.678"/>
<dbReference type="PANTHER" id="PTHR42718">
    <property type="entry name" value="MAJOR FACILITATOR SUPERFAMILY MULTIDRUG TRANSPORTER MFSC"/>
    <property type="match status" value="1"/>
</dbReference>
<keyword evidence="3" id="KW-1003">Cell membrane</keyword>
<dbReference type="GO" id="GO:0022857">
    <property type="term" value="F:transmembrane transporter activity"/>
    <property type="evidence" value="ECO:0007669"/>
    <property type="project" value="InterPro"/>
</dbReference>
<evidence type="ECO:0000256" key="8">
    <source>
        <dbReference type="SAM" id="Phobius"/>
    </source>
</evidence>
<feature type="transmembrane region" description="Helical" evidence="8">
    <location>
        <begin position="402"/>
        <end position="428"/>
    </location>
</feature>
<dbReference type="OrthoDB" id="7375466at2"/>
<dbReference type="PRINTS" id="PR01036">
    <property type="entry name" value="TCRTETB"/>
</dbReference>
<keyword evidence="2" id="KW-0813">Transport</keyword>
<keyword evidence="5 8" id="KW-1133">Transmembrane helix</keyword>
<feature type="transmembrane region" description="Helical" evidence="8">
    <location>
        <begin position="449"/>
        <end position="470"/>
    </location>
</feature>
<dbReference type="InterPro" id="IPR036259">
    <property type="entry name" value="MFS_trans_sf"/>
</dbReference>
<evidence type="ECO:0000256" key="1">
    <source>
        <dbReference type="ARBA" id="ARBA00004651"/>
    </source>
</evidence>
<feature type="transmembrane region" description="Helical" evidence="8">
    <location>
        <begin position="377"/>
        <end position="396"/>
    </location>
</feature>
<dbReference type="Pfam" id="PF07690">
    <property type="entry name" value="MFS_1"/>
    <property type="match status" value="1"/>
</dbReference>
<protein>
    <submittedName>
        <fullName evidence="10">MFS transporter, putative Paraquot efflux pump, PqrB</fullName>
    </submittedName>
</protein>
<dbReference type="PANTHER" id="PTHR42718:SF46">
    <property type="entry name" value="BLR6921 PROTEIN"/>
    <property type="match status" value="1"/>
</dbReference>
<dbReference type="AlphaFoldDB" id="A0A0F4KY89"/>
<dbReference type="CDD" id="cd17321">
    <property type="entry name" value="MFS_MMR_MDR_like"/>
    <property type="match status" value="1"/>
</dbReference>
<feature type="transmembrane region" description="Helical" evidence="8">
    <location>
        <begin position="153"/>
        <end position="175"/>
    </location>
</feature>
<evidence type="ECO:0000256" key="3">
    <source>
        <dbReference type="ARBA" id="ARBA00022475"/>
    </source>
</evidence>
<evidence type="ECO:0000256" key="7">
    <source>
        <dbReference type="SAM" id="MobiDB-lite"/>
    </source>
</evidence>
<evidence type="ECO:0000259" key="9">
    <source>
        <dbReference type="PROSITE" id="PS50850"/>
    </source>
</evidence>
<proteinExistence type="predicted"/>
<evidence type="ECO:0000256" key="4">
    <source>
        <dbReference type="ARBA" id="ARBA00022692"/>
    </source>
</evidence>
<feature type="transmembrane region" description="Helical" evidence="8">
    <location>
        <begin position="269"/>
        <end position="291"/>
    </location>
</feature>
<dbReference type="Gene3D" id="1.20.1720.10">
    <property type="entry name" value="Multidrug resistance protein D"/>
    <property type="match status" value="1"/>
</dbReference>
<feature type="region of interest" description="Disordered" evidence="7">
    <location>
        <begin position="1"/>
        <end position="20"/>
    </location>
</feature>
<comment type="subcellular location">
    <subcellularLocation>
        <location evidence="1">Cell membrane</location>
        <topology evidence="1">Multi-pass membrane protein</topology>
    </subcellularLocation>
</comment>
<feature type="transmembrane region" description="Helical" evidence="8">
    <location>
        <begin position="533"/>
        <end position="552"/>
    </location>
</feature>
<dbReference type="PROSITE" id="PS50850">
    <property type="entry name" value="MFS"/>
    <property type="match status" value="1"/>
</dbReference>
<dbReference type="GO" id="GO:0005886">
    <property type="term" value="C:plasma membrane"/>
    <property type="evidence" value="ECO:0007669"/>
    <property type="project" value="UniProtKB-SubCell"/>
</dbReference>
<keyword evidence="6 8" id="KW-0472">Membrane</keyword>
<gene>
    <name evidence="10" type="ORF">JF69_06260</name>
</gene>
<evidence type="ECO:0000256" key="6">
    <source>
        <dbReference type="ARBA" id="ARBA00023136"/>
    </source>
</evidence>
<feature type="transmembrane region" description="Helical" evidence="8">
    <location>
        <begin position="342"/>
        <end position="365"/>
    </location>
</feature>
<dbReference type="InterPro" id="IPR020846">
    <property type="entry name" value="MFS_dom"/>
</dbReference>
<name>A0A0F4KY89_9BIFI</name>
<feature type="transmembrane region" description="Helical" evidence="8">
    <location>
        <begin position="181"/>
        <end position="204"/>
    </location>
</feature>
<dbReference type="EMBL" id="JWME01000007">
    <property type="protein sequence ID" value="KJY51567.1"/>
    <property type="molecule type" value="Genomic_DNA"/>
</dbReference>
<evidence type="ECO:0000313" key="11">
    <source>
        <dbReference type="Proteomes" id="UP000033648"/>
    </source>
</evidence>
<dbReference type="Proteomes" id="UP000033648">
    <property type="component" value="Unassembled WGS sequence"/>
</dbReference>
<sequence length="564" mass="58144">MTGSASTDVKMGIQRNRQESQEAAPPWRALWVLALGLAMIVLDSSIVNVSIPSIIAAIHINLAQAQWVTALYSIVLAALLLPSGRLGDMIGRKRILQVGTVIFVLGSVFAASASSGTMLLLARLVQGIGGSLVMPSTLSTVSATFRGRHRATAFGIWGAVMSSAAAVGPFLGGVFTSTIGWRWIFLVNLPLGLIVLLASAVFVPETKSAPRQTGDRWGMLADWKGILLSALGSALVVFALIEGQTYGWWRPRAALDLGPLHWSASAPLSPVPVSLLLGLALLAAFAMTELARARRGRMVILDVSMFAIGTFGWGNLTAAIVNAGQFAVMFILPLYLINARGLSPLGAGSILGVMALGSVVSGGLARVVSARLGAGGTVQTGLLMEIVGVALSILLMRGSVPVWPMTLTLIIYGAGLGFASAQLTSLVLSGVPVAQSGQASATQSTIRQWGTALGAAVSGSALSLALSLVLPRHLTALKGISAQMADGLVRSVQSSAGNAIVGLRAQGTRGRLGALGPQVTNALTEGFTQGAQWAMGFAVLLLLVGLAASVLVRRAARKAGADKV</sequence>
<evidence type="ECO:0000256" key="5">
    <source>
        <dbReference type="ARBA" id="ARBA00022989"/>
    </source>
</evidence>
<reference evidence="10 11" key="1">
    <citation type="submission" date="2014-12" db="EMBL/GenBank/DDBJ databases">
        <title>Comparative genomics of the lactic acid bacteria isolated from the honey bee gut.</title>
        <authorList>
            <person name="Ellegaard K.M."/>
            <person name="Tamarit D."/>
            <person name="Javelind E."/>
            <person name="Olofsson T."/>
            <person name="Andersson S.G."/>
            <person name="Vasquez A."/>
        </authorList>
    </citation>
    <scope>NUCLEOTIDE SEQUENCE [LARGE SCALE GENOMIC DNA]</scope>
    <source>
        <strain evidence="10 11">Bin2</strain>
    </source>
</reference>